<gene>
    <name evidence="2" type="ORF">J4H92_13085</name>
</gene>
<organism evidence="2 3">
    <name type="scientific">Leucobacter weissii</name>
    <dbReference type="NCBI Taxonomy" id="1983706"/>
    <lineage>
        <taxon>Bacteria</taxon>
        <taxon>Bacillati</taxon>
        <taxon>Actinomycetota</taxon>
        <taxon>Actinomycetes</taxon>
        <taxon>Micrococcales</taxon>
        <taxon>Microbacteriaceae</taxon>
        <taxon>Leucobacter</taxon>
    </lineage>
</organism>
<dbReference type="EMBL" id="JAGDYM010000015">
    <property type="protein sequence ID" value="MBO1902879.1"/>
    <property type="molecule type" value="Genomic_DNA"/>
</dbReference>
<proteinExistence type="predicted"/>
<feature type="signal peptide" evidence="1">
    <location>
        <begin position="1"/>
        <end position="37"/>
    </location>
</feature>
<dbReference type="RefSeq" id="WP_208098639.1">
    <property type="nucleotide sequence ID" value="NZ_JAGDYM010000015.1"/>
</dbReference>
<dbReference type="Proteomes" id="UP000664382">
    <property type="component" value="Unassembled WGS sequence"/>
</dbReference>
<evidence type="ECO:0000313" key="3">
    <source>
        <dbReference type="Proteomes" id="UP000664382"/>
    </source>
</evidence>
<feature type="chain" id="PRO_5037971633" evidence="1">
    <location>
        <begin position="38"/>
        <end position="343"/>
    </location>
</feature>
<reference evidence="2" key="1">
    <citation type="submission" date="2021-03" db="EMBL/GenBank/DDBJ databases">
        <title>Leucobacter chromiisoli sp. nov., isolated from chromium-containing soil of chemical plant.</title>
        <authorList>
            <person name="Xu Z."/>
        </authorList>
    </citation>
    <scope>NUCLEOTIDE SEQUENCE</scope>
    <source>
        <strain evidence="2">S27</strain>
    </source>
</reference>
<name>A0A939MKY0_9MICO</name>
<comment type="caution">
    <text evidence="2">The sequence shown here is derived from an EMBL/GenBank/DDBJ whole genome shotgun (WGS) entry which is preliminary data.</text>
</comment>
<dbReference type="InterPro" id="IPR006311">
    <property type="entry name" value="TAT_signal"/>
</dbReference>
<keyword evidence="3" id="KW-1185">Reference proteome</keyword>
<accession>A0A939MKY0</accession>
<protein>
    <submittedName>
        <fullName evidence="2">Uncharacterized protein</fullName>
    </submittedName>
</protein>
<dbReference type="AlphaFoldDB" id="A0A939MKY0"/>
<evidence type="ECO:0000313" key="2">
    <source>
        <dbReference type="EMBL" id="MBO1902879.1"/>
    </source>
</evidence>
<keyword evidence="1" id="KW-0732">Signal</keyword>
<dbReference type="PROSITE" id="PS51318">
    <property type="entry name" value="TAT"/>
    <property type="match status" value="1"/>
</dbReference>
<sequence>MSDRLSEGRSIRRLLSATSAAALVLGLVAVAPTAASAATGAPEGLNTYSFAGSPKGYGKVQVKNVKLKSAAKYWDALAFVNAKNGKEAASGFAPNSLSKEAVAQLKPGKYRIALQRYTYNARTGKISTKVLGVFGTKSKSVKKGKTVTVRKGKALLADYRTGKVKKQKDFSSKVVLKLRTQIDAGKKLTASLPRLPKGTKVKYQWSFNGKKLKGATKKSYTVKPGQRLGYPQVEVLISKRGYVSGSLGGWSYVRGLKLGLKTDQTIAQSGTTLTVTRAVFNRSTTAYFSWSVNGEYIGNAGETLDVSELPAGTVVAVEGFYFAAGHESATRRSTVTLAESEIE</sequence>
<evidence type="ECO:0000256" key="1">
    <source>
        <dbReference type="SAM" id="SignalP"/>
    </source>
</evidence>